<dbReference type="EMBL" id="AWFF01000054">
    <property type="protein sequence ID" value="KCZ53394.1"/>
    <property type="molecule type" value="Genomic_DNA"/>
</dbReference>
<sequence length="336" mass="36227">MNADYALLSADDAEQAAADWLARLDREGLLSGPVDVDALCDARHDFDVWVNAEMGHRVAFLRAATAWSRAERLAALKTHDAIPRRSILQRPVVQMLAAAACIAMAILVVIPLGLFEGASGQPAPLHYQTARGEMKTLTLEDGSVLTLNTDTSVDVLFSKDERQVALIEGEVFFDVAKAPERPFLIDAGEGQVRVLGTSFGIERRQGVVEVAVSEGTVWVGSAAHADTSESILTPGMIGYASANGVIVETSDVAAVDQRLLWREGRLRFDDTPLRDVAAEFNRYNTIQLVVTDEATGDIEIGGTFRLDNVEAFARLANDGLGLDVSHAPGRIELSSE</sequence>
<evidence type="ECO:0000313" key="3">
    <source>
        <dbReference type="EMBL" id="KCZ53394.1"/>
    </source>
</evidence>
<dbReference type="GO" id="GO:0016989">
    <property type="term" value="F:sigma factor antagonist activity"/>
    <property type="evidence" value="ECO:0007669"/>
    <property type="project" value="TreeGrafter"/>
</dbReference>
<dbReference type="Pfam" id="PF04773">
    <property type="entry name" value="FecR"/>
    <property type="match status" value="1"/>
</dbReference>
<dbReference type="Gene3D" id="2.60.120.1440">
    <property type="match status" value="1"/>
</dbReference>
<keyword evidence="4" id="KW-1185">Reference proteome</keyword>
<dbReference type="RefSeq" id="WP_034797753.1">
    <property type="nucleotide sequence ID" value="NZ_AWFF01000054.1"/>
</dbReference>
<proteinExistence type="predicted"/>
<organism evidence="3 4">
    <name type="scientific">Hyphomonas beringensis</name>
    <dbReference type="NCBI Taxonomy" id="1280946"/>
    <lineage>
        <taxon>Bacteria</taxon>
        <taxon>Pseudomonadati</taxon>
        <taxon>Pseudomonadota</taxon>
        <taxon>Alphaproteobacteria</taxon>
        <taxon>Hyphomonadales</taxon>
        <taxon>Hyphomonadaceae</taxon>
        <taxon>Hyphomonas</taxon>
    </lineage>
</organism>
<protein>
    <recommendedName>
        <fullName evidence="2">FecR protein domain-containing protein</fullName>
    </recommendedName>
</protein>
<dbReference type="OrthoDB" id="636724at2"/>
<dbReference type="Proteomes" id="UP000027037">
    <property type="component" value="Unassembled WGS sequence"/>
</dbReference>
<keyword evidence="1" id="KW-1133">Transmembrane helix</keyword>
<dbReference type="AlphaFoldDB" id="A0A062U9W2"/>
<dbReference type="InterPro" id="IPR012373">
    <property type="entry name" value="Ferrdict_sens_TM"/>
</dbReference>
<comment type="caution">
    <text evidence="3">The sequence shown here is derived from an EMBL/GenBank/DDBJ whole genome shotgun (WGS) entry which is preliminary data.</text>
</comment>
<dbReference type="STRING" id="1280946.HY29_04000"/>
<dbReference type="PATRIC" id="fig|1280946.3.peg.2709"/>
<feature type="domain" description="FecR protein" evidence="2">
    <location>
        <begin position="127"/>
        <end position="217"/>
    </location>
</feature>
<feature type="transmembrane region" description="Helical" evidence="1">
    <location>
        <begin position="92"/>
        <end position="115"/>
    </location>
</feature>
<reference evidence="3 4" key="1">
    <citation type="journal article" date="2014" name="Antonie Van Leeuwenhoek">
        <title>Hyphomonas beringensis sp. nov. and Hyphomonas chukchiensis sp. nov., isolated from surface seawater of the Bering Sea and Chukchi Sea.</title>
        <authorList>
            <person name="Li C."/>
            <person name="Lai Q."/>
            <person name="Li G."/>
            <person name="Dong C."/>
            <person name="Wang J."/>
            <person name="Liao Y."/>
            <person name="Shao Z."/>
        </authorList>
    </citation>
    <scope>NUCLEOTIDE SEQUENCE [LARGE SCALE GENOMIC DNA]</scope>
    <source>
        <strain evidence="3 4">25B14_1</strain>
    </source>
</reference>
<dbReference type="PANTHER" id="PTHR30273:SF2">
    <property type="entry name" value="PROTEIN FECR"/>
    <property type="match status" value="1"/>
</dbReference>
<keyword evidence="1" id="KW-0472">Membrane</keyword>
<keyword evidence="1" id="KW-0812">Transmembrane</keyword>
<accession>A0A062U9W2</accession>
<dbReference type="PIRSF" id="PIRSF018266">
    <property type="entry name" value="FecR"/>
    <property type="match status" value="1"/>
</dbReference>
<evidence type="ECO:0000313" key="4">
    <source>
        <dbReference type="Proteomes" id="UP000027037"/>
    </source>
</evidence>
<name>A0A062U9W2_9PROT</name>
<evidence type="ECO:0000256" key="1">
    <source>
        <dbReference type="SAM" id="Phobius"/>
    </source>
</evidence>
<evidence type="ECO:0000259" key="2">
    <source>
        <dbReference type="Pfam" id="PF04773"/>
    </source>
</evidence>
<gene>
    <name evidence="3" type="ORF">HY29_04000</name>
</gene>
<dbReference type="InterPro" id="IPR006860">
    <property type="entry name" value="FecR"/>
</dbReference>
<dbReference type="eggNOG" id="COG3712">
    <property type="taxonomic scope" value="Bacteria"/>
</dbReference>
<dbReference type="Gene3D" id="3.55.50.30">
    <property type="match status" value="1"/>
</dbReference>
<dbReference type="PANTHER" id="PTHR30273">
    <property type="entry name" value="PERIPLASMIC SIGNAL SENSOR AND SIGMA FACTOR ACTIVATOR FECR-RELATED"/>
    <property type="match status" value="1"/>
</dbReference>